<dbReference type="Gene3D" id="1.10.1240.10">
    <property type="entry name" value="Methionine synthase domain"/>
    <property type="match status" value="1"/>
</dbReference>
<feature type="domain" description="B12-binding" evidence="26">
    <location>
        <begin position="766"/>
        <end position="902"/>
    </location>
</feature>
<evidence type="ECO:0000259" key="23">
    <source>
        <dbReference type="PROSITE" id="PS50970"/>
    </source>
</evidence>
<dbReference type="SMART" id="SM01018">
    <property type="entry name" value="B12-binding_2"/>
    <property type="match status" value="1"/>
</dbReference>
<keyword evidence="15 21" id="KW-0862">Zinc</keyword>
<evidence type="ECO:0000256" key="10">
    <source>
        <dbReference type="ARBA" id="ARBA00022628"/>
    </source>
</evidence>
<keyword evidence="11 21" id="KW-0808">Transferase</keyword>
<keyword evidence="9 21" id="KW-0028">Amino-acid biosynthesis</keyword>
<dbReference type="InterPro" id="IPR004223">
    <property type="entry name" value="VitB12-dep_Met_synth_activ_dom"/>
</dbReference>
<sequence>MTSSLDALFGATAARPDGSEVLAALTKAARERILILDGAMGTQIQGLGFHEEHFRGDRFIGCDCQLKGNNDLLTLTQPKAIEEIHYAYAMAGADILETNTFSSTSIAQADYGMEDVVYELNRDGARLARRAALRAEQKDGRRRFVAGALGPTNRTASLSPDVNNPGFRAITFDELRIAYAEQIRGLIDGGADIILIETIFDTLNAKAAVFAAEEVFAEFGIRLPIMISGTITDLSGRTLSGQTPTAFWYSLRHAKPFTIGLNCALGASAMRAHLDELSTVADTFICAYPNAGLPNEFGQYDETPELMAAQVEEFARDGLVNIVGGCCGSTPEHIRAIAAAVAKYKPRQPPKLEPLMRLSGLEPFTLTRDIPFVNVGERTNVTGSAKFRKLITAGDYAAALDVARDQVANGAQIIDINMDEGLIDSEKAMVEFLNLIAAEPDIARVPIMIDSSKWEVIEAGLKCVQGKAVVNSISLKEGEEAFIHHASLVRAYGAAVVVMAFDEMGQADTRERKIEICTRAYRILTEKAGLAPEDIIFDPNIFAVATGIEEHNNYGVDFIEATREIVRTLPHVHVSGGVSNLSFSFRGNEPVREAMHAVFLYHAIQAGMDMGIVNAGQLAVYDAIDPELREACEDVVLNRRPDATERLLEIAERFRNAGSKEAKAQDLGWREWPVEKRLEHALVNGITEFIEIDTEEARQQAERPLHVIEGPLMAGMNVVGDLFGAGKMFLPQVVKSARVMKQAVAVLLPYMEEEKRLNGGEGRQSAGKVLMATVKGDVHDIGKNIVGVVLACNNYEIIDLGVMVPAQKILQVAREEKVDVIGLSGLITPSLDEMVHVASEMEREGFDIPLMIGGATTSRVHTAVKIHPRYQRGQAVYVIDASRAVGVVSNLLSPEIRDDYIAGIRAEYARVAQAHARNEAEKQRLSLARARANGQKLDWENFAPVKPAFTGTKVFEDYDLAEIARYIDWTPFFQTWELKGRYPAILDDEAQGPAARQLWADAQAMLAKIIDEKWFHPKAVIGFWPANAVGDDIRLFTDDSRRQELATLFTLRQQLSKRDGRPNVALSDFVAPVESGKPDYVGGFVVTAGIGEAAIAERFERANDDYSAILVKALADRFAEAFAELMHERVRKEFWAYAPDENFTPEELIAEPYKGIRPAPGYPAQPDHTEKATLFRLLDATAATGVELTESYAMWPGSSVSGLYIGHPESYYFGVAKVERDQVEDYAARKGMDIAEVERWLAPILNYVPGDKEDAAA</sequence>
<feature type="domain" description="AdoMet activation" evidence="25">
    <location>
        <begin position="918"/>
        <end position="1250"/>
    </location>
</feature>
<evidence type="ECO:0000256" key="8">
    <source>
        <dbReference type="ARBA" id="ARBA00022603"/>
    </source>
</evidence>
<dbReference type="EMBL" id="JBHSEL010000044">
    <property type="protein sequence ID" value="MFC4624663.1"/>
    <property type="molecule type" value="Genomic_DNA"/>
</dbReference>
<dbReference type="PROSITE" id="PS50972">
    <property type="entry name" value="PTERIN_BINDING"/>
    <property type="match status" value="1"/>
</dbReference>
<evidence type="ECO:0000256" key="11">
    <source>
        <dbReference type="ARBA" id="ARBA00022679"/>
    </source>
</evidence>
<evidence type="ECO:0000256" key="15">
    <source>
        <dbReference type="ARBA" id="ARBA00022833"/>
    </source>
</evidence>
<evidence type="ECO:0000256" key="3">
    <source>
        <dbReference type="ARBA" id="ARBA00001956"/>
    </source>
</evidence>
<dbReference type="GO" id="GO:0032259">
    <property type="term" value="P:methylation"/>
    <property type="evidence" value="ECO:0007669"/>
    <property type="project" value="UniProtKB-KW"/>
</dbReference>
<evidence type="ECO:0000256" key="16">
    <source>
        <dbReference type="ARBA" id="ARBA00023167"/>
    </source>
</evidence>
<protein>
    <recommendedName>
        <fullName evidence="7 20">Methionine synthase</fullName>
        <ecNumber evidence="6 20">2.1.1.13</ecNumber>
    </recommendedName>
    <alternativeName>
        <fullName evidence="19 21">5-methyltetrahydrofolate--homocysteine methyltransferase</fullName>
    </alternativeName>
</protein>
<dbReference type="CDD" id="cd02069">
    <property type="entry name" value="methionine_synthase_B12_BD"/>
    <property type="match status" value="1"/>
</dbReference>
<evidence type="ECO:0000259" key="24">
    <source>
        <dbReference type="PROSITE" id="PS50972"/>
    </source>
</evidence>
<keyword evidence="12 21" id="KW-0949">S-adenosyl-L-methionine</keyword>
<dbReference type="Pfam" id="PF02607">
    <property type="entry name" value="B12-binding_2"/>
    <property type="match status" value="1"/>
</dbReference>
<evidence type="ECO:0000256" key="14">
    <source>
        <dbReference type="ARBA" id="ARBA00022737"/>
    </source>
</evidence>
<dbReference type="InterPro" id="IPR011822">
    <property type="entry name" value="MetH"/>
</dbReference>
<keyword evidence="29" id="KW-1185">Reference proteome</keyword>
<evidence type="ECO:0000256" key="7">
    <source>
        <dbReference type="ARBA" id="ARBA00013998"/>
    </source>
</evidence>
<dbReference type="Gene3D" id="1.10.288.10">
    <property type="entry name" value="Cobalamin-dependent Methionine Synthase, domain 2"/>
    <property type="match status" value="1"/>
</dbReference>
<dbReference type="EC" id="2.1.1.13" evidence="6 20"/>
<reference evidence="29" key="1">
    <citation type="journal article" date="2019" name="Int. J. Syst. Evol. Microbiol.">
        <title>The Global Catalogue of Microorganisms (GCM) 10K type strain sequencing project: providing services to taxonomists for standard genome sequencing and annotation.</title>
        <authorList>
            <consortium name="The Broad Institute Genomics Platform"/>
            <consortium name="The Broad Institute Genome Sequencing Center for Infectious Disease"/>
            <person name="Wu L."/>
            <person name="Ma J."/>
        </authorList>
    </citation>
    <scope>NUCLEOTIDE SEQUENCE [LARGE SCALE GENOMIC DNA]</scope>
    <source>
        <strain evidence="29">CGMCC 1.15731</strain>
    </source>
</reference>
<dbReference type="InterPro" id="IPR006158">
    <property type="entry name" value="Cobalamin-bd"/>
</dbReference>
<dbReference type="Pfam" id="PF00809">
    <property type="entry name" value="Pterin_bind"/>
    <property type="match status" value="1"/>
</dbReference>
<dbReference type="SUPFAM" id="SSF56507">
    <property type="entry name" value="Methionine synthase activation domain-like"/>
    <property type="match status" value="1"/>
</dbReference>
<comment type="pathway">
    <text evidence="4 21">Amino-acid biosynthesis; L-methionine biosynthesis via de novo pathway; L-methionine from L-homocysteine (MetH route): step 1/1.</text>
</comment>
<evidence type="ECO:0000259" key="25">
    <source>
        <dbReference type="PROSITE" id="PS50974"/>
    </source>
</evidence>
<comment type="caution">
    <text evidence="28">The sequence shown here is derived from an EMBL/GenBank/DDBJ whole genome shotgun (WGS) entry which is preliminary data.</text>
</comment>
<comment type="catalytic activity">
    <reaction evidence="1 21">
        <text>(6S)-5-methyl-5,6,7,8-tetrahydrofolate + L-homocysteine = (6S)-5,6,7,8-tetrahydrofolate + L-methionine</text>
        <dbReference type="Rhea" id="RHEA:11172"/>
        <dbReference type="ChEBI" id="CHEBI:18608"/>
        <dbReference type="ChEBI" id="CHEBI:57453"/>
        <dbReference type="ChEBI" id="CHEBI:57844"/>
        <dbReference type="ChEBI" id="CHEBI:58199"/>
        <dbReference type="EC" id="2.1.1.13"/>
    </reaction>
</comment>
<evidence type="ECO:0000256" key="19">
    <source>
        <dbReference type="ARBA" id="ARBA00031040"/>
    </source>
</evidence>
<keyword evidence="14" id="KW-0677">Repeat</keyword>
<dbReference type="InterPro" id="IPR033706">
    <property type="entry name" value="Met_synthase_B12-bd"/>
</dbReference>
<feature type="domain" description="Pterin-binding" evidence="24">
    <location>
        <begin position="372"/>
        <end position="633"/>
    </location>
</feature>
<feature type="binding site" evidence="22">
    <location>
        <position position="263"/>
    </location>
    <ligand>
        <name>Zn(2+)</name>
        <dbReference type="ChEBI" id="CHEBI:29105"/>
    </ligand>
</feature>
<comment type="cofactor">
    <cofactor evidence="3 21">
        <name>methylcob(III)alamin</name>
        <dbReference type="ChEBI" id="CHEBI:28115"/>
    </cofactor>
</comment>
<keyword evidence="17 21" id="KW-0170">Cobalt</keyword>
<dbReference type="NCBIfam" id="NF007024">
    <property type="entry name" value="PRK09490.1"/>
    <property type="match status" value="1"/>
</dbReference>
<dbReference type="InterPro" id="IPR000489">
    <property type="entry name" value="Pterin-binding_dom"/>
</dbReference>
<dbReference type="PIRSF" id="PIRSF000381">
    <property type="entry name" value="MetH"/>
    <property type="match status" value="1"/>
</dbReference>
<evidence type="ECO:0000259" key="26">
    <source>
        <dbReference type="PROSITE" id="PS51332"/>
    </source>
</evidence>
<evidence type="ECO:0000313" key="29">
    <source>
        <dbReference type="Proteomes" id="UP001596042"/>
    </source>
</evidence>
<evidence type="ECO:0000256" key="18">
    <source>
        <dbReference type="ARBA" id="ARBA00025552"/>
    </source>
</evidence>
<evidence type="ECO:0000256" key="2">
    <source>
        <dbReference type="ARBA" id="ARBA00001947"/>
    </source>
</evidence>
<keyword evidence="8 21" id="KW-0489">Methyltransferase</keyword>
<evidence type="ECO:0000256" key="13">
    <source>
        <dbReference type="ARBA" id="ARBA00022723"/>
    </source>
</evidence>
<dbReference type="PROSITE" id="PS50974">
    <property type="entry name" value="ADOMET_ACTIVATION"/>
    <property type="match status" value="1"/>
</dbReference>
<dbReference type="Pfam" id="PF02965">
    <property type="entry name" value="Met_synt_B12"/>
    <property type="match status" value="1"/>
</dbReference>
<name>A0ABV9H5K1_9HYPH</name>
<feature type="domain" description="B12-binding N-terminal" evidence="27">
    <location>
        <begin position="665"/>
        <end position="759"/>
    </location>
</feature>
<dbReference type="SUPFAM" id="SSF82282">
    <property type="entry name" value="Homocysteine S-methyltransferase"/>
    <property type="match status" value="1"/>
</dbReference>
<comment type="cofactor">
    <cofactor evidence="2 21 22">
        <name>Zn(2+)</name>
        <dbReference type="ChEBI" id="CHEBI:29105"/>
    </cofactor>
</comment>
<gene>
    <name evidence="28" type="primary">metH</name>
    <name evidence="28" type="ORF">ACFO1V_05415</name>
</gene>
<dbReference type="Pfam" id="PF02574">
    <property type="entry name" value="S-methyl_trans"/>
    <property type="match status" value="1"/>
</dbReference>
<dbReference type="InterPro" id="IPR050554">
    <property type="entry name" value="Met_Synthase/Corrinoid"/>
</dbReference>
<dbReference type="InterPro" id="IPR036589">
    <property type="entry name" value="HCY_dom_sf"/>
</dbReference>
<dbReference type="Gene3D" id="3.20.20.330">
    <property type="entry name" value="Homocysteine-binding-like domain"/>
    <property type="match status" value="1"/>
</dbReference>
<dbReference type="PROSITE" id="PS51337">
    <property type="entry name" value="B12_BINDING_NTER"/>
    <property type="match status" value="1"/>
</dbReference>
<dbReference type="InterPro" id="IPR036594">
    <property type="entry name" value="Meth_synthase_dom"/>
</dbReference>
<evidence type="ECO:0000256" key="12">
    <source>
        <dbReference type="ARBA" id="ARBA00022691"/>
    </source>
</evidence>
<dbReference type="PANTHER" id="PTHR45833:SF1">
    <property type="entry name" value="METHIONINE SYNTHASE"/>
    <property type="match status" value="1"/>
</dbReference>
<comment type="function">
    <text evidence="18 21">Catalyzes the transfer of a methyl group from methyl-cobalamin to homocysteine, yielding enzyme-bound cob(I)alamin and methionine. Subsequently, remethylates the cofactor using methyltetrahydrofolate.</text>
</comment>
<dbReference type="SUPFAM" id="SSF52242">
    <property type="entry name" value="Cobalamin (vitamin B12)-binding domain"/>
    <property type="match status" value="1"/>
</dbReference>
<evidence type="ECO:0000256" key="17">
    <source>
        <dbReference type="ARBA" id="ARBA00023285"/>
    </source>
</evidence>
<feature type="binding site" evidence="22">
    <location>
        <position position="326"/>
    </location>
    <ligand>
        <name>Zn(2+)</name>
        <dbReference type="ChEBI" id="CHEBI:29105"/>
    </ligand>
</feature>
<evidence type="ECO:0000256" key="4">
    <source>
        <dbReference type="ARBA" id="ARBA00005178"/>
    </source>
</evidence>
<dbReference type="PROSITE" id="PS51332">
    <property type="entry name" value="B12_BINDING"/>
    <property type="match status" value="1"/>
</dbReference>
<dbReference type="Proteomes" id="UP001596042">
    <property type="component" value="Unassembled WGS sequence"/>
</dbReference>
<keyword evidence="16 21" id="KW-0486">Methionine biosynthesis</keyword>
<proteinExistence type="inferred from homology"/>
<evidence type="ECO:0000256" key="6">
    <source>
        <dbReference type="ARBA" id="ARBA00012032"/>
    </source>
</evidence>
<feature type="domain" description="Hcy-binding" evidence="23">
    <location>
        <begin position="22"/>
        <end position="341"/>
    </location>
</feature>
<evidence type="ECO:0000259" key="27">
    <source>
        <dbReference type="PROSITE" id="PS51337"/>
    </source>
</evidence>
<comment type="domain">
    <text evidence="21">Modular enzyme with four functionally distinct domains. The isolated Hcy-binding domain catalyzes methyl transfer from free methylcobalamin to homocysteine. The Hcy-binding domain in association with the pterin-binding domain catalyzes the methylation of cob(I)alamin by methyltetrahydrofolate and the methylation of homocysteine. The B12-binding domain binds the cofactor. The AdoMet activation domain binds S-adenosyl-L-methionine. Under aerobic conditions cob(I)alamin can be converted to inactive cob(II)alamin. Reductive methylation by S-adenosyl-L-methionine and flavodoxin regenerates methylcobalamin.</text>
</comment>
<comment type="similarity">
    <text evidence="5">Belongs to the vitamin-B12 dependent methionine synthase family.</text>
</comment>
<dbReference type="PANTHER" id="PTHR45833">
    <property type="entry name" value="METHIONINE SYNTHASE"/>
    <property type="match status" value="1"/>
</dbReference>
<dbReference type="GO" id="GO:0008705">
    <property type="term" value="F:methionine synthase activity"/>
    <property type="evidence" value="ECO:0007669"/>
    <property type="project" value="UniProtKB-EC"/>
</dbReference>
<dbReference type="InterPro" id="IPR003726">
    <property type="entry name" value="HCY_dom"/>
</dbReference>
<dbReference type="InterPro" id="IPR003759">
    <property type="entry name" value="Cbl-bd_cap"/>
</dbReference>
<dbReference type="InterPro" id="IPR011005">
    <property type="entry name" value="Dihydropteroate_synth-like_sf"/>
</dbReference>
<dbReference type="InterPro" id="IPR037010">
    <property type="entry name" value="VitB12-dep_Met_synth_activ_sf"/>
</dbReference>
<dbReference type="PROSITE" id="PS50970">
    <property type="entry name" value="HCY"/>
    <property type="match status" value="1"/>
</dbReference>
<dbReference type="CDD" id="cd00740">
    <property type="entry name" value="MeTr"/>
    <property type="match status" value="1"/>
</dbReference>
<accession>A0ABV9H5K1</accession>
<evidence type="ECO:0000313" key="28">
    <source>
        <dbReference type="EMBL" id="MFC4624663.1"/>
    </source>
</evidence>
<dbReference type="Pfam" id="PF02310">
    <property type="entry name" value="B12-binding"/>
    <property type="match status" value="1"/>
</dbReference>
<evidence type="ECO:0000256" key="5">
    <source>
        <dbReference type="ARBA" id="ARBA00010398"/>
    </source>
</evidence>
<evidence type="ECO:0000256" key="22">
    <source>
        <dbReference type="PROSITE-ProRule" id="PRU00333"/>
    </source>
</evidence>
<dbReference type="Gene3D" id="3.20.20.20">
    <property type="entry name" value="Dihydropteroate synthase-like"/>
    <property type="match status" value="1"/>
</dbReference>
<evidence type="ECO:0000256" key="20">
    <source>
        <dbReference type="NCBIfam" id="TIGR02082"/>
    </source>
</evidence>
<organism evidence="28 29">
    <name type="scientific">Daeguia caeni</name>
    <dbReference type="NCBI Taxonomy" id="439612"/>
    <lineage>
        <taxon>Bacteria</taxon>
        <taxon>Pseudomonadati</taxon>
        <taxon>Pseudomonadota</taxon>
        <taxon>Alphaproteobacteria</taxon>
        <taxon>Hyphomicrobiales</taxon>
        <taxon>Brucellaceae</taxon>
        <taxon>Daeguia</taxon>
    </lineage>
</organism>
<dbReference type="Gene3D" id="3.40.50.280">
    <property type="entry name" value="Cobalamin-binding domain"/>
    <property type="match status" value="1"/>
</dbReference>
<dbReference type="SUPFAM" id="SSF51717">
    <property type="entry name" value="Dihydropteroate synthetase-like"/>
    <property type="match status" value="1"/>
</dbReference>
<dbReference type="SUPFAM" id="SSF47644">
    <property type="entry name" value="Methionine synthase domain"/>
    <property type="match status" value="1"/>
</dbReference>
<dbReference type="Gene3D" id="3.10.196.10">
    <property type="entry name" value="Vitamin B12-dependent methionine synthase, activation domain"/>
    <property type="match status" value="1"/>
</dbReference>
<keyword evidence="10 21" id="KW-0846">Cobalamin</keyword>
<evidence type="ECO:0000256" key="1">
    <source>
        <dbReference type="ARBA" id="ARBA00001700"/>
    </source>
</evidence>
<keyword evidence="13 21" id="KW-0479">Metal-binding</keyword>
<evidence type="ECO:0000256" key="9">
    <source>
        <dbReference type="ARBA" id="ARBA00022605"/>
    </source>
</evidence>
<dbReference type="RefSeq" id="WP_374830161.1">
    <property type="nucleotide sequence ID" value="NZ_JBHEEZ010000003.1"/>
</dbReference>
<evidence type="ECO:0000256" key="21">
    <source>
        <dbReference type="PIRNR" id="PIRNR000381"/>
    </source>
</evidence>
<dbReference type="InterPro" id="IPR036724">
    <property type="entry name" value="Cobalamin-bd_sf"/>
</dbReference>
<dbReference type="NCBIfam" id="TIGR02082">
    <property type="entry name" value="metH"/>
    <property type="match status" value="1"/>
</dbReference>
<feature type="binding site" evidence="22">
    <location>
        <position position="327"/>
    </location>
    <ligand>
        <name>Zn(2+)</name>
        <dbReference type="ChEBI" id="CHEBI:29105"/>
    </ligand>
</feature>